<protein>
    <submittedName>
        <fullName evidence="1">Uncharacterized protein</fullName>
    </submittedName>
</protein>
<dbReference type="EMBL" id="CM055101">
    <property type="protein sequence ID" value="KAJ7541133.1"/>
    <property type="molecule type" value="Genomic_DNA"/>
</dbReference>
<reference evidence="2" key="1">
    <citation type="journal article" date="2024" name="Proc. Natl. Acad. Sci. U.S.A.">
        <title>Extraordinary preservation of gene collinearity over three hundred million years revealed in homosporous lycophytes.</title>
        <authorList>
            <person name="Li C."/>
            <person name="Wickell D."/>
            <person name="Kuo L.Y."/>
            <person name="Chen X."/>
            <person name="Nie B."/>
            <person name="Liao X."/>
            <person name="Peng D."/>
            <person name="Ji J."/>
            <person name="Jenkins J."/>
            <person name="Williams M."/>
            <person name="Shu S."/>
            <person name="Plott C."/>
            <person name="Barry K."/>
            <person name="Rajasekar S."/>
            <person name="Grimwood J."/>
            <person name="Han X."/>
            <person name="Sun S."/>
            <person name="Hou Z."/>
            <person name="He W."/>
            <person name="Dai G."/>
            <person name="Sun C."/>
            <person name="Schmutz J."/>
            <person name="Leebens-Mack J.H."/>
            <person name="Li F.W."/>
            <person name="Wang L."/>
        </authorList>
    </citation>
    <scope>NUCLEOTIDE SEQUENCE [LARGE SCALE GENOMIC DNA]</scope>
    <source>
        <strain evidence="2">cv. PW_Plant_1</strain>
    </source>
</reference>
<keyword evidence="2" id="KW-1185">Reference proteome</keyword>
<sequence>MWCVLIAAWTWHLAMCWKNFGLKLTSLAPAQEFVGPGQDSCVHDLSKMLISVSNEDPLPSTGDSTYIAKNNVSEVCKQIYSEHDTNAMNNRSSVFTFSSKEDISMEEKISRFSLQKKGTIRSKFAQKGWENHESRFKGWPKISRKIRNKASVSQDKTTSLSSLSHDEARNAGSQTSLIWEADILSPIPEHSAALCPPYIEQGWSISLQEITDPQKQRLDEETSRPEEQSGDPTMLNISIYHVLDSERKGSPIAVPKETVDLSNMWTIDHELELVQKQKESEHEIENFRDSPKEPIQTFPLRISMMEDQSLNSFRNELSNTLQDAEELKFVGLLQPHDVTQTYPKTRGRTSERVSERGRENACHFRVQSSRTMCKVSTSYPLTGLANINNDFDVGVAEAFSIADLLQAEATAEGKELAYGCSTKRYDSEDMDNLRPLFLDKHLVTNPKRNQDRKPYEQDGTMTNIETPLVGKFSLSSQKRQLLNTQDPFSERASLPLFLKKRKIADCLQSISSLGTLPRLNPSVMTMSSVDAFSFSFGLGVGLMFTWSSFEDEIKTLKSLLSQAEYDQEQICVQIEDLPGEMFYDKSGMEQDDFNFDKIKVSPFKVKQAATHFFNSLVDALDGAQGEFNTDDESVKSVLTEEHMQKDNTMAELEAELEAELKLMEINFIEADCITDESMQSAIGDLDQDSFANLLSEDFPDRSLPRMPSLEQNKSFSARAKLDSNSCPVSPRELEHRLRLLVEERQKEQISQLQIQLQIAKQKLQSKEAELREWKDQVRRLVDLAFIATGNDVIEATLSPTTTRNLCQRDTLDICSETEHDRNLRSPKQQQENLIIPTKESTNANGSFGSPFGWTEERTFSMDDCYDMASSHTVSDKELEPMEERNRNYFLEHMGKSCDDRSTAKNYVRYDALVTNKNSDWIQFPIDTQVERTSNATIKKSEANLLFFNGCESDSDSSCISSCSTAFCNYIDALTIRSCQQSAEIPMEKALNFLPVERMESSYLEPLPHLTKGRKISRVRRKFRKDNSTHNKAASEYSNFGELMQLENV</sequence>
<organism evidence="1 2">
    <name type="scientific">Diphasiastrum complanatum</name>
    <name type="common">Issler's clubmoss</name>
    <name type="synonym">Lycopodium complanatum</name>
    <dbReference type="NCBI Taxonomy" id="34168"/>
    <lineage>
        <taxon>Eukaryota</taxon>
        <taxon>Viridiplantae</taxon>
        <taxon>Streptophyta</taxon>
        <taxon>Embryophyta</taxon>
        <taxon>Tracheophyta</taxon>
        <taxon>Lycopodiopsida</taxon>
        <taxon>Lycopodiales</taxon>
        <taxon>Lycopodiaceae</taxon>
        <taxon>Lycopodioideae</taxon>
        <taxon>Diphasiastrum</taxon>
    </lineage>
</organism>
<accession>A0ACC2CGT9</accession>
<evidence type="ECO:0000313" key="2">
    <source>
        <dbReference type="Proteomes" id="UP001162992"/>
    </source>
</evidence>
<comment type="caution">
    <text evidence="1">The sequence shown here is derived from an EMBL/GenBank/DDBJ whole genome shotgun (WGS) entry which is preliminary data.</text>
</comment>
<dbReference type="Proteomes" id="UP001162992">
    <property type="component" value="Chromosome 10"/>
</dbReference>
<evidence type="ECO:0000313" key="1">
    <source>
        <dbReference type="EMBL" id="KAJ7541133.1"/>
    </source>
</evidence>
<proteinExistence type="predicted"/>
<gene>
    <name evidence="1" type="ORF">O6H91_10G047800</name>
</gene>
<name>A0ACC2CGT9_DIPCM</name>